<dbReference type="STRING" id="1231392.OCGS_1757"/>
<dbReference type="SUPFAM" id="SSF55961">
    <property type="entry name" value="Bet v1-like"/>
    <property type="match status" value="1"/>
</dbReference>
<dbReference type="InterPro" id="IPR023393">
    <property type="entry name" value="START-like_dom_sf"/>
</dbReference>
<accession>K2GNM1</accession>
<dbReference type="Gene3D" id="3.30.530.20">
    <property type="match status" value="1"/>
</dbReference>
<evidence type="ECO:0000313" key="2">
    <source>
        <dbReference type="Proteomes" id="UP000006765"/>
    </source>
</evidence>
<dbReference type="OrthoDB" id="7860307at2"/>
<protein>
    <recommendedName>
        <fullName evidence="3">Polyketide cyclase / dehydrase and lipid transport</fullName>
    </recommendedName>
</protein>
<gene>
    <name evidence="1" type="ORF">OCGS_1757</name>
</gene>
<dbReference type="Proteomes" id="UP000006765">
    <property type="component" value="Unassembled WGS sequence"/>
</dbReference>
<organism evidence="1 2">
    <name type="scientific">Oceaniovalibus guishaninsula JLT2003</name>
    <dbReference type="NCBI Taxonomy" id="1231392"/>
    <lineage>
        <taxon>Bacteria</taxon>
        <taxon>Pseudomonadati</taxon>
        <taxon>Pseudomonadota</taxon>
        <taxon>Alphaproteobacteria</taxon>
        <taxon>Rhodobacterales</taxon>
        <taxon>Roseobacteraceae</taxon>
        <taxon>Oceaniovalibus</taxon>
    </lineage>
</organism>
<name>K2GNM1_9RHOB</name>
<sequence>MILTSTTDIALPPLAVFDGLADFALFEALLRERGIDVARTDHGSDARQASWRLQFDRGGKRRDMGAHVTALHRPSDLALEGVLDGVAIRPHMRIEALDQDRSRLTVTIEARPMTVYARVLLQPLKLAAGTLNRRLDARLDDLARRLERRAGPT</sequence>
<dbReference type="AlphaFoldDB" id="K2GNM1"/>
<dbReference type="CDD" id="cd07812">
    <property type="entry name" value="SRPBCC"/>
    <property type="match status" value="1"/>
</dbReference>
<evidence type="ECO:0000313" key="1">
    <source>
        <dbReference type="EMBL" id="EKE44241.1"/>
    </source>
</evidence>
<proteinExistence type="predicted"/>
<dbReference type="eggNOG" id="COG3427">
    <property type="taxonomic scope" value="Bacteria"/>
</dbReference>
<dbReference type="RefSeq" id="WP_007426909.1">
    <property type="nucleotide sequence ID" value="NZ_AMGO01000036.1"/>
</dbReference>
<keyword evidence="2" id="KW-1185">Reference proteome</keyword>
<dbReference type="EMBL" id="AMGO01000036">
    <property type="protein sequence ID" value="EKE44241.1"/>
    <property type="molecule type" value="Genomic_DNA"/>
</dbReference>
<reference evidence="1 2" key="1">
    <citation type="journal article" date="2012" name="J. Bacteriol.">
        <title>Draft Genome Sequence of Oceaniovalibus guishaninsula JLT2003T.</title>
        <authorList>
            <person name="Tang K."/>
            <person name="Liu K."/>
            <person name="Jiao N."/>
        </authorList>
    </citation>
    <scope>NUCLEOTIDE SEQUENCE [LARGE SCALE GENOMIC DNA]</scope>
    <source>
        <strain evidence="1 2">JLT2003</strain>
    </source>
</reference>
<comment type="caution">
    <text evidence="1">The sequence shown here is derived from an EMBL/GenBank/DDBJ whole genome shotgun (WGS) entry which is preliminary data.</text>
</comment>
<evidence type="ECO:0008006" key="3">
    <source>
        <dbReference type="Google" id="ProtNLM"/>
    </source>
</evidence>